<dbReference type="SUPFAM" id="SSF52200">
    <property type="entry name" value="Toll/Interleukin receptor TIR domain"/>
    <property type="match status" value="1"/>
</dbReference>
<evidence type="ECO:0000313" key="3">
    <source>
        <dbReference type="EMBL" id="BBL04620.1"/>
    </source>
</evidence>
<organism evidence="3 4">
    <name type="scientific">Alistipes communis</name>
    <dbReference type="NCBI Taxonomy" id="2585118"/>
    <lineage>
        <taxon>Bacteria</taxon>
        <taxon>Pseudomonadati</taxon>
        <taxon>Bacteroidota</taxon>
        <taxon>Bacteroidia</taxon>
        <taxon>Bacteroidales</taxon>
        <taxon>Rikenellaceae</taxon>
        <taxon>Alistipes</taxon>
    </lineage>
</organism>
<dbReference type="InterPro" id="IPR000157">
    <property type="entry name" value="TIR_dom"/>
</dbReference>
<gene>
    <name evidence="3" type="ORF">A5CBH24_19330</name>
</gene>
<dbReference type="Pfam" id="PF13676">
    <property type="entry name" value="TIR_2"/>
    <property type="match status" value="1"/>
</dbReference>
<dbReference type="PROSITE" id="PS50104">
    <property type="entry name" value="TIR"/>
    <property type="match status" value="1"/>
</dbReference>
<dbReference type="InterPro" id="IPR032774">
    <property type="entry name" value="WG_beta_rep"/>
</dbReference>
<name>A0A4Y1WU59_9BACT</name>
<dbReference type="RefSeq" id="WP_141413020.1">
    <property type="nucleotide sequence ID" value="NZ_AP019735.1"/>
</dbReference>
<feature type="coiled-coil region" evidence="1">
    <location>
        <begin position="237"/>
        <end position="266"/>
    </location>
</feature>
<protein>
    <recommendedName>
        <fullName evidence="2">TIR domain-containing protein</fullName>
    </recommendedName>
</protein>
<evidence type="ECO:0000256" key="1">
    <source>
        <dbReference type="SAM" id="Coils"/>
    </source>
</evidence>
<dbReference type="AlphaFoldDB" id="A0A4Y1WU59"/>
<dbReference type="PANTHER" id="PTHR37841:SF1">
    <property type="entry name" value="DUF3298 DOMAIN-CONTAINING PROTEIN"/>
    <property type="match status" value="1"/>
</dbReference>
<evidence type="ECO:0000259" key="2">
    <source>
        <dbReference type="PROSITE" id="PS50104"/>
    </source>
</evidence>
<keyword evidence="4" id="KW-1185">Reference proteome</keyword>
<accession>A0A4Y1WU59</accession>
<evidence type="ECO:0000313" key="4">
    <source>
        <dbReference type="Proteomes" id="UP000318946"/>
    </source>
</evidence>
<dbReference type="Proteomes" id="UP000318946">
    <property type="component" value="Chromosome"/>
</dbReference>
<proteinExistence type="predicted"/>
<dbReference type="KEGG" id="acou:A5CBH24_19330"/>
<dbReference type="SUPFAM" id="SSF69360">
    <property type="entry name" value="Cell wall binding repeat"/>
    <property type="match status" value="1"/>
</dbReference>
<dbReference type="GO" id="GO:0007165">
    <property type="term" value="P:signal transduction"/>
    <property type="evidence" value="ECO:0007669"/>
    <property type="project" value="InterPro"/>
</dbReference>
<dbReference type="PANTHER" id="PTHR37841">
    <property type="entry name" value="GLR2918 PROTEIN"/>
    <property type="match status" value="1"/>
</dbReference>
<sequence>MDTDRYDIFLSYRRRGGFETAKHLFDLLTRDGYSVSFDIDTLRAGDFDTTLLRRIDQCTDFILILDREAFDRTLDPAFDRNKDWMRIELAYALDKGKNIIPVMLSGFTEFPDNLPADIAAVERKNGPKYDQYYFDAFYAKLLRFLDSRPVERAAAPFGEPAAGSSTLKIKSDTDCRIFVDDEERGTARAGSLFRLPLRGGSYLLRFVSVENPADAVEQTWRIEKDVEELYVVALAPVRRQREEREKREAAARAEEERRRREAYLLQLPDERFVTFKDNSGKYGFSDRENSELLIPANYGYAYSFSEGLAKVKKDGKLGYIDKSGKTVIPLIYNDAGPFRVGLACVQKDRKWGYIDKSGKTVIPFIYDDAYSFRVNLAYVKKDGKSGYIDRSGRWVKDA</sequence>
<dbReference type="SMART" id="SM00255">
    <property type="entry name" value="TIR"/>
    <property type="match status" value="1"/>
</dbReference>
<dbReference type="OrthoDB" id="5464673at2"/>
<dbReference type="InterPro" id="IPR035897">
    <property type="entry name" value="Toll_tir_struct_dom_sf"/>
</dbReference>
<dbReference type="GeneID" id="78342650"/>
<feature type="domain" description="TIR" evidence="2">
    <location>
        <begin position="4"/>
        <end position="141"/>
    </location>
</feature>
<dbReference type="EMBL" id="AP019735">
    <property type="protein sequence ID" value="BBL04620.1"/>
    <property type="molecule type" value="Genomic_DNA"/>
</dbReference>
<keyword evidence="1" id="KW-0175">Coiled coil</keyword>
<dbReference type="Pfam" id="PF14903">
    <property type="entry name" value="WG_beta_rep"/>
    <property type="match status" value="2"/>
</dbReference>
<reference evidence="4" key="1">
    <citation type="submission" date="2019-06" db="EMBL/GenBank/DDBJ databases">
        <title>Alistipes onderdonkii subsp. vulgaris subsp. nov., Alistipes dispar sp. nov. and Alistipes communis sp. nov., isolated from human faeces, and creation of Alistipes onderdonkii subsp. onderdonkii subsp. nov.</title>
        <authorList>
            <person name="Sakamoto M."/>
            <person name="Ikeyama N."/>
            <person name="Ogata Y."/>
            <person name="Suda W."/>
            <person name="Iino T."/>
            <person name="Hattori M."/>
            <person name="Ohkuma M."/>
        </authorList>
    </citation>
    <scope>NUCLEOTIDE SEQUENCE [LARGE SCALE GENOMIC DNA]</scope>
    <source>
        <strain evidence="4">5CBH24</strain>
    </source>
</reference>
<dbReference type="Gene3D" id="3.40.50.10140">
    <property type="entry name" value="Toll/interleukin-1 receptor homology (TIR) domain"/>
    <property type="match status" value="1"/>
</dbReference>